<name>K1PQR0_MAGGI</name>
<dbReference type="SMART" id="SM00332">
    <property type="entry name" value="PP2Cc"/>
    <property type="match status" value="1"/>
</dbReference>
<dbReference type="EMBL" id="JH817312">
    <property type="protein sequence ID" value="EKC26582.1"/>
    <property type="molecule type" value="Genomic_DNA"/>
</dbReference>
<evidence type="ECO:0000313" key="5">
    <source>
        <dbReference type="EMBL" id="EKC26582.1"/>
    </source>
</evidence>
<comment type="similarity">
    <text evidence="4">Belongs to the PP2C family.</text>
</comment>
<dbReference type="PANTHER" id="PTHR13832:SF354">
    <property type="entry name" value="GM14138P"/>
    <property type="match status" value="1"/>
</dbReference>
<evidence type="ECO:0000256" key="3">
    <source>
        <dbReference type="ARBA" id="ARBA00022912"/>
    </source>
</evidence>
<dbReference type="PANTHER" id="PTHR13832">
    <property type="entry name" value="PROTEIN PHOSPHATASE 2C"/>
    <property type="match status" value="1"/>
</dbReference>
<dbReference type="PROSITE" id="PS51746">
    <property type="entry name" value="PPM_2"/>
    <property type="match status" value="1"/>
</dbReference>
<evidence type="ECO:0000256" key="4">
    <source>
        <dbReference type="RuleBase" id="RU003465"/>
    </source>
</evidence>
<reference evidence="5" key="1">
    <citation type="journal article" date="2012" name="Nature">
        <title>The oyster genome reveals stress adaptation and complexity of shell formation.</title>
        <authorList>
            <person name="Zhang G."/>
            <person name="Fang X."/>
            <person name="Guo X."/>
            <person name="Li L."/>
            <person name="Luo R."/>
            <person name="Xu F."/>
            <person name="Yang P."/>
            <person name="Zhang L."/>
            <person name="Wang X."/>
            <person name="Qi H."/>
            <person name="Xiong Z."/>
            <person name="Que H."/>
            <person name="Xie Y."/>
            <person name="Holland P.W."/>
            <person name="Paps J."/>
            <person name="Zhu Y."/>
            <person name="Wu F."/>
            <person name="Chen Y."/>
            <person name="Wang J."/>
            <person name="Peng C."/>
            <person name="Meng J."/>
            <person name="Yang L."/>
            <person name="Liu J."/>
            <person name="Wen B."/>
            <person name="Zhang N."/>
            <person name="Huang Z."/>
            <person name="Zhu Q."/>
            <person name="Feng Y."/>
            <person name="Mount A."/>
            <person name="Hedgecock D."/>
            <person name="Xu Z."/>
            <person name="Liu Y."/>
            <person name="Domazet-Loso T."/>
            <person name="Du Y."/>
            <person name="Sun X."/>
            <person name="Zhang S."/>
            <person name="Liu B."/>
            <person name="Cheng P."/>
            <person name="Jiang X."/>
            <person name="Li J."/>
            <person name="Fan D."/>
            <person name="Wang W."/>
            <person name="Fu W."/>
            <person name="Wang T."/>
            <person name="Wang B."/>
            <person name="Zhang J."/>
            <person name="Peng Z."/>
            <person name="Li Y."/>
            <person name="Li N."/>
            <person name="Wang J."/>
            <person name="Chen M."/>
            <person name="He Y."/>
            <person name="Tan F."/>
            <person name="Song X."/>
            <person name="Zheng Q."/>
            <person name="Huang R."/>
            <person name="Yang H."/>
            <person name="Du X."/>
            <person name="Chen L."/>
            <person name="Yang M."/>
            <person name="Gaffney P.M."/>
            <person name="Wang S."/>
            <person name="Luo L."/>
            <person name="She Z."/>
            <person name="Ming Y."/>
            <person name="Huang W."/>
            <person name="Zhang S."/>
            <person name="Huang B."/>
            <person name="Zhang Y."/>
            <person name="Qu T."/>
            <person name="Ni P."/>
            <person name="Miao G."/>
            <person name="Wang J."/>
            <person name="Wang Q."/>
            <person name="Steinberg C.E."/>
            <person name="Wang H."/>
            <person name="Li N."/>
            <person name="Qian L."/>
            <person name="Zhang G."/>
            <person name="Li Y."/>
            <person name="Yang H."/>
            <person name="Liu X."/>
            <person name="Wang J."/>
            <person name="Yin Y."/>
            <person name="Wang J."/>
        </authorList>
    </citation>
    <scope>NUCLEOTIDE SEQUENCE [LARGE SCALE GENOMIC DNA]</scope>
    <source>
        <strain evidence="5">05x7-T-G4-1.051#20</strain>
    </source>
</reference>
<dbReference type="HOGENOM" id="CLU_029072_2_0_1"/>
<dbReference type="GO" id="GO:0005739">
    <property type="term" value="C:mitochondrion"/>
    <property type="evidence" value="ECO:0007669"/>
    <property type="project" value="TreeGrafter"/>
</dbReference>
<keyword evidence="1" id="KW-0479">Metal-binding</keyword>
<sequence length="481" mass="54043">MLRRLKSHLDTTMDKFLSTETKDENSKPSKFEYSRPEFLHLNDEKLKVSQDFANRPIVTPSDQLPFNAGYAECINGGKSNLNEDQSSFKQYFVDLEICELKEVSAESADIGKETEMQAIGKVPVGYSLLRKLSLNKFTLTYFGMFDGHAGPDAALMTSRLLHKHIMERLQSRIEVIKYKLWSNDSENKTENGSGNEVDKFGPLGNISVDSIIVGAVEESFVAMDEQIKREKSTFSIRGGCAVIVAIFAMGKLFVANAGDCRAVVYNKGKAVRLSRDMTPYSERQRILALGMAKPELLHEEFTCYEYLKRVTRSDIGKPILYRGPFMAGWGYKIADQDDLKVPLITSTGNKSRLMQTIGVARGFGDHDLRLYDSNIFMKPFLSAYPEVCVFDLKTADLQTNDVLVIGSDGLWDLMSIEEVYKSVNNVLQLYDTRNLKRYISAAQELVTIARGTLNGGNWKRKNGEPGSFDDISVFVIPLVHS</sequence>
<dbReference type="FunCoup" id="K1PQR0">
    <property type="interactions" value="853"/>
</dbReference>
<evidence type="ECO:0000256" key="2">
    <source>
        <dbReference type="ARBA" id="ARBA00022801"/>
    </source>
</evidence>
<dbReference type="SUPFAM" id="SSF81606">
    <property type="entry name" value="PP2C-like"/>
    <property type="match status" value="1"/>
</dbReference>
<dbReference type="AlphaFoldDB" id="K1PQR0"/>
<gene>
    <name evidence="5" type="ORF">CGI_10017361</name>
</gene>
<keyword evidence="2 4" id="KW-0378">Hydrolase</keyword>
<dbReference type="CDD" id="cd00143">
    <property type="entry name" value="PP2Cc"/>
    <property type="match status" value="1"/>
</dbReference>
<protein>
    <submittedName>
        <fullName evidence="5">Protein phosphatase 1H</fullName>
    </submittedName>
</protein>
<keyword evidence="3 4" id="KW-0904">Protein phosphatase</keyword>
<dbReference type="PROSITE" id="PS01032">
    <property type="entry name" value="PPM_1"/>
    <property type="match status" value="1"/>
</dbReference>
<dbReference type="InterPro" id="IPR036457">
    <property type="entry name" value="PPM-type-like_dom_sf"/>
</dbReference>
<evidence type="ECO:0000256" key="1">
    <source>
        <dbReference type="ARBA" id="ARBA00022723"/>
    </source>
</evidence>
<accession>K1PQR0</accession>
<dbReference type="GO" id="GO:0004741">
    <property type="term" value="F:[pyruvate dehydrogenase (acetyl-transferring)]-phosphatase activity"/>
    <property type="evidence" value="ECO:0007669"/>
    <property type="project" value="TreeGrafter"/>
</dbReference>
<proteinExistence type="inferred from homology"/>
<organism evidence="5">
    <name type="scientific">Magallana gigas</name>
    <name type="common">Pacific oyster</name>
    <name type="synonym">Crassostrea gigas</name>
    <dbReference type="NCBI Taxonomy" id="29159"/>
    <lineage>
        <taxon>Eukaryota</taxon>
        <taxon>Metazoa</taxon>
        <taxon>Spiralia</taxon>
        <taxon>Lophotrochozoa</taxon>
        <taxon>Mollusca</taxon>
        <taxon>Bivalvia</taxon>
        <taxon>Autobranchia</taxon>
        <taxon>Pteriomorphia</taxon>
        <taxon>Ostreida</taxon>
        <taxon>Ostreoidea</taxon>
        <taxon>Ostreidae</taxon>
        <taxon>Magallana</taxon>
    </lineage>
</organism>
<dbReference type="InParanoid" id="K1PQR0"/>
<dbReference type="InterPro" id="IPR000222">
    <property type="entry name" value="PP2C_BS"/>
</dbReference>
<dbReference type="GO" id="GO:0046872">
    <property type="term" value="F:metal ion binding"/>
    <property type="evidence" value="ECO:0007669"/>
    <property type="project" value="UniProtKB-KW"/>
</dbReference>
<dbReference type="InterPro" id="IPR001932">
    <property type="entry name" value="PPM-type_phosphatase-like_dom"/>
</dbReference>
<dbReference type="InterPro" id="IPR015655">
    <property type="entry name" value="PP2C"/>
</dbReference>
<dbReference type="Pfam" id="PF00481">
    <property type="entry name" value="PP2C"/>
    <property type="match status" value="2"/>
</dbReference>
<dbReference type="Gene3D" id="3.60.40.10">
    <property type="entry name" value="PPM-type phosphatase domain"/>
    <property type="match status" value="1"/>
</dbReference>